<protein>
    <submittedName>
        <fullName evidence="1">Uncharacterized protein</fullName>
    </submittedName>
</protein>
<dbReference type="Proteomes" id="UP000290288">
    <property type="component" value="Unassembled WGS sequence"/>
</dbReference>
<dbReference type="Gene3D" id="1.10.489.10">
    <property type="entry name" value="Chloroperoxidase-like"/>
    <property type="match status" value="1"/>
</dbReference>
<proteinExistence type="predicted"/>
<reference evidence="1 2" key="1">
    <citation type="submission" date="2019-01" db="EMBL/GenBank/DDBJ databases">
        <title>Draft genome sequence of Psathyrella aberdarensis IHI B618.</title>
        <authorList>
            <person name="Buettner E."/>
            <person name="Kellner H."/>
        </authorList>
    </citation>
    <scope>NUCLEOTIDE SEQUENCE [LARGE SCALE GENOMIC DNA]</scope>
    <source>
        <strain evidence="1 2">IHI B618</strain>
    </source>
</reference>
<dbReference type="OrthoDB" id="2542103at2759"/>
<dbReference type="GO" id="GO:0004601">
    <property type="term" value="F:peroxidase activity"/>
    <property type="evidence" value="ECO:0007669"/>
    <property type="project" value="InterPro"/>
</dbReference>
<name>A0A4Q2D9Z9_9AGAR</name>
<evidence type="ECO:0000313" key="1">
    <source>
        <dbReference type="EMBL" id="RXW16450.1"/>
    </source>
</evidence>
<accession>A0A4Q2D9Z9</accession>
<keyword evidence="2" id="KW-1185">Reference proteome</keyword>
<organism evidence="1 2">
    <name type="scientific">Candolleomyces aberdarensis</name>
    <dbReference type="NCBI Taxonomy" id="2316362"/>
    <lineage>
        <taxon>Eukaryota</taxon>
        <taxon>Fungi</taxon>
        <taxon>Dikarya</taxon>
        <taxon>Basidiomycota</taxon>
        <taxon>Agaricomycotina</taxon>
        <taxon>Agaricomycetes</taxon>
        <taxon>Agaricomycetidae</taxon>
        <taxon>Agaricales</taxon>
        <taxon>Agaricineae</taxon>
        <taxon>Psathyrellaceae</taxon>
        <taxon>Candolleomyces</taxon>
    </lineage>
</organism>
<dbReference type="InterPro" id="IPR036851">
    <property type="entry name" value="Chloroperoxidase-like_sf"/>
</dbReference>
<evidence type="ECO:0000313" key="2">
    <source>
        <dbReference type="Proteomes" id="UP000290288"/>
    </source>
</evidence>
<dbReference type="EMBL" id="SDEE01000436">
    <property type="protein sequence ID" value="RXW16450.1"/>
    <property type="molecule type" value="Genomic_DNA"/>
</dbReference>
<comment type="caution">
    <text evidence="1">The sequence shown here is derived from an EMBL/GenBank/DDBJ whole genome shotgun (WGS) entry which is preliminary data.</text>
</comment>
<sequence>MLKFFRANPTIPLRFFITTRIEQHIQDRLEVPEVILDNLDRHGSEHDIEMFVEAEFQREAKRNRVIRAYIQQHGNWPTAYDRHELIDHIQGSFIFGSTLLKYILWNKGDGLTPMDRLPLALEMNPVLCVDCDPIIIGVQLFARPTYSSPIIRDSLFPPDFHRAAQPSSNEGIPQVLAPHPWLPGGNADGEVNNYVADPDSADFQHLCRMYTNVVENVVGLYPNPTGILKRNLIKNLHYWYTGVNVTFGGCTELFPYGQL</sequence>
<dbReference type="AlphaFoldDB" id="A0A4Q2D9Z9"/>
<gene>
    <name evidence="1" type="ORF">EST38_g9398</name>
</gene>